<dbReference type="InterPro" id="IPR015035">
    <property type="entry name" value="DUF1918"/>
</dbReference>
<evidence type="ECO:0000259" key="1">
    <source>
        <dbReference type="Pfam" id="PF08940"/>
    </source>
</evidence>
<proteinExistence type="predicted"/>
<evidence type="ECO:0000313" key="2">
    <source>
        <dbReference type="EMBL" id="WXB20014.1"/>
    </source>
</evidence>
<gene>
    <name evidence="2" type="ORF">LZC94_22665</name>
</gene>
<protein>
    <submittedName>
        <fullName evidence="2">DUF1918 domain-containing protein</fullName>
    </submittedName>
</protein>
<dbReference type="SUPFAM" id="SSF50118">
    <property type="entry name" value="Cell growth inhibitor/plasmid maintenance toxic component"/>
    <property type="match status" value="1"/>
</dbReference>
<sequence>MHAAIGDRITLKNKIEGMRQHIAEIVEVLGANGTPPYRVRFDDGHEAVLNPGLNTTIEHRSSMDTMPGLSDDFDD</sequence>
<evidence type="ECO:0000313" key="3">
    <source>
        <dbReference type="Proteomes" id="UP001370348"/>
    </source>
</evidence>
<feature type="domain" description="DUF1918" evidence="1">
    <location>
        <begin position="1"/>
        <end position="55"/>
    </location>
</feature>
<organism evidence="2 3">
    <name type="scientific">Pendulispora albinea</name>
    <dbReference type="NCBI Taxonomy" id="2741071"/>
    <lineage>
        <taxon>Bacteria</taxon>
        <taxon>Pseudomonadati</taxon>
        <taxon>Myxococcota</taxon>
        <taxon>Myxococcia</taxon>
        <taxon>Myxococcales</taxon>
        <taxon>Sorangiineae</taxon>
        <taxon>Pendulisporaceae</taxon>
        <taxon>Pendulispora</taxon>
    </lineage>
</organism>
<dbReference type="Gene3D" id="2.30.30.440">
    <property type="entry name" value="Domain of unknown function DUF1918"/>
    <property type="match status" value="1"/>
</dbReference>
<keyword evidence="3" id="KW-1185">Reference proteome</keyword>
<accession>A0ABZ2MBX0</accession>
<name>A0ABZ2MBX0_9BACT</name>
<dbReference type="Pfam" id="PF08940">
    <property type="entry name" value="DUF1918"/>
    <property type="match status" value="1"/>
</dbReference>
<dbReference type="EMBL" id="CP089984">
    <property type="protein sequence ID" value="WXB20014.1"/>
    <property type="molecule type" value="Genomic_DNA"/>
</dbReference>
<dbReference type="RefSeq" id="WP_394829614.1">
    <property type="nucleotide sequence ID" value="NZ_CP089984.1"/>
</dbReference>
<reference evidence="2 3" key="1">
    <citation type="submission" date="2021-12" db="EMBL/GenBank/DDBJ databases">
        <title>Discovery of the Pendulisporaceae a myxobacterial family with distinct sporulation behavior and unique specialized metabolism.</title>
        <authorList>
            <person name="Garcia R."/>
            <person name="Popoff A."/>
            <person name="Bader C.D."/>
            <person name="Loehr J."/>
            <person name="Walesch S."/>
            <person name="Walt C."/>
            <person name="Boldt J."/>
            <person name="Bunk B."/>
            <person name="Haeckl F.J.F.P.J."/>
            <person name="Gunesch A.P."/>
            <person name="Birkelbach J."/>
            <person name="Nuebel U."/>
            <person name="Pietschmann T."/>
            <person name="Bach T."/>
            <person name="Mueller R."/>
        </authorList>
    </citation>
    <scope>NUCLEOTIDE SEQUENCE [LARGE SCALE GENOMIC DNA]</scope>
    <source>
        <strain evidence="2 3">MSr11954</strain>
    </source>
</reference>
<dbReference type="Proteomes" id="UP001370348">
    <property type="component" value="Chromosome"/>
</dbReference>